<dbReference type="PRINTS" id="PR00011">
    <property type="entry name" value="EGFLAMININ"/>
</dbReference>
<feature type="disulfide bond" evidence="12">
    <location>
        <begin position="512"/>
        <end position="521"/>
    </location>
</feature>
<accession>A0A087SWW2</accession>
<dbReference type="PANTHER" id="PTHR10574:SF375">
    <property type="entry name" value="LAMININ SUBUNIT BETA-1"/>
    <property type="match status" value="1"/>
</dbReference>
<dbReference type="GO" id="GO:0016477">
    <property type="term" value="P:cell migration"/>
    <property type="evidence" value="ECO:0007669"/>
    <property type="project" value="TreeGrafter"/>
</dbReference>
<dbReference type="PROSITE" id="PS50027">
    <property type="entry name" value="EGF_LAM_2"/>
    <property type="match status" value="4"/>
</dbReference>
<feature type="region of interest" description="Disordered" evidence="13">
    <location>
        <begin position="31"/>
        <end position="53"/>
    </location>
</feature>
<dbReference type="GO" id="GO:0009888">
    <property type="term" value="P:tissue development"/>
    <property type="evidence" value="ECO:0007669"/>
    <property type="project" value="TreeGrafter"/>
</dbReference>
<dbReference type="Gene3D" id="2.10.25.10">
    <property type="entry name" value="Laminin"/>
    <property type="match status" value="3"/>
</dbReference>
<feature type="disulfide bond" evidence="12">
    <location>
        <begin position="524"/>
        <end position="538"/>
    </location>
</feature>
<dbReference type="InterPro" id="IPR056863">
    <property type="entry name" value="LMN_ATRN_NET-like_EGF"/>
</dbReference>
<evidence type="ECO:0000256" key="11">
    <source>
        <dbReference type="ARBA" id="ARBA00023292"/>
    </source>
</evidence>
<dbReference type="Proteomes" id="UP000054359">
    <property type="component" value="Unassembled WGS sequence"/>
</dbReference>
<keyword evidence="6" id="KW-0084">Basement membrane</keyword>
<reference evidence="18 19" key="1">
    <citation type="submission" date="2013-11" db="EMBL/GenBank/DDBJ databases">
        <title>Genome sequencing of Stegodyphus mimosarum.</title>
        <authorList>
            <person name="Bechsgaard J."/>
        </authorList>
    </citation>
    <scope>NUCLEOTIDE SEQUENCE [LARGE SCALE GENOMIC DNA]</scope>
</reference>
<gene>
    <name evidence="18" type="ORF">X975_21311</name>
</gene>
<feature type="non-terminal residue" evidence="18">
    <location>
        <position position="812"/>
    </location>
</feature>
<keyword evidence="8" id="KW-0175">Coiled coil</keyword>
<dbReference type="OrthoDB" id="5985440at2759"/>
<proteinExistence type="predicted"/>
<evidence type="ECO:0000259" key="17">
    <source>
        <dbReference type="PROSITE" id="PS51117"/>
    </source>
</evidence>
<dbReference type="Gene3D" id="2.170.300.10">
    <property type="entry name" value="Tie2 ligand-binding domain superfamily"/>
    <property type="match status" value="1"/>
</dbReference>
<feature type="signal peptide" evidence="14">
    <location>
        <begin position="1"/>
        <end position="27"/>
    </location>
</feature>
<dbReference type="FunFam" id="2.10.25.10:FF:000011">
    <property type="entry name" value="Cadherin EGF LAG seven-pass G-type receptor"/>
    <property type="match status" value="1"/>
</dbReference>
<dbReference type="FunFam" id="2.10.25.10:FF:000084">
    <property type="entry name" value="Laminin subunit alpha 3"/>
    <property type="match status" value="1"/>
</dbReference>
<dbReference type="InterPro" id="IPR002049">
    <property type="entry name" value="LE_dom"/>
</dbReference>
<dbReference type="GO" id="GO:0009887">
    <property type="term" value="P:animal organ morphogenesis"/>
    <property type="evidence" value="ECO:0007669"/>
    <property type="project" value="TreeGrafter"/>
</dbReference>
<dbReference type="Pfam" id="PF24973">
    <property type="entry name" value="EGF_LMN_ATRN"/>
    <property type="match status" value="1"/>
</dbReference>
<evidence type="ECO:0000256" key="3">
    <source>
        <dbReference type="ARBA" id="ARBA00022530"/>
    </source>
</evidence>
<feature type="disulfide bond" evidence="12">
    <location>
        <begin position="491"/>
        <end position="503"/>
    </location>
</feature>
<keyword evidence="7" id="KW-0130">Cell adhesion</keyword>
<dbReference type="SMART" id="SM00180">
    <property type="entry name" value="EGF_Lam"/>
    <property type="match status" value="5"/>
</dbReference>
<dbReference type="InterPro" id="IPR008211">
    <property type="entry name" value="Laminin_N"/>
</dbReference>
<dbReference type="InterPro" id="IPR013015">
    <property type="entry name" value="Laminin_IV_B"/>
</dbReference>
<keyword evidence="10" id="KW-0325">Glycoprotein</keyword>
<evidence type="ECO:0000256" key="14">
    <source>
        <dbReference type="SAM" id="SignalP"/>
    </source>
</evidence>
<keyword evidence="19" id="KW-1185">Reference proteome</keyword>
<evidence type="ECO:0000256" key="1">
    <source>
        <dbReference type="ARBA" id="ARBA00004302"/>
    </source>
</evidence>
<comment type="caution">
    <text evidence="12">Lacks conserved residue(s) required for the propagation of feature annotation.</text>
</comment>
<feature type="disulfide bond" evidence="12">
    <location>
        <begin position="493"/>
        <end position="510"/>
    </location>
</feature>
<dbReference type="GO" id="GO:0043256">
    <property type="term" value="C:laminin complex"/>
    <property type="evidence" value="ECO:0007669"/>
    <property type="project" value="TreeGrafter"/>
</dbReference>
<evidence type="ECO:0000256" key="13">
    <source>
        <dbReference type="SAM" id="MobiDB-lite"/>
    </source>
</evidence>
<dbReference type="Gene3D" id="2.60.120.260">
    <property type="entry name" value="Galactose-binding domain-like"/>
    <property type="match status" value="1"/>
</dbReference>
<keyword evidence="11 12" id="KW-0424">Laminin EGF-like domain</keyword>
<feature type="chain" id="PRO_5001829126" evidence="14">
    <location>
        <begin position="28"/>
        <end position="812"/>
    </location>
</feature>
<feature type="disulfide bond" evidence="12">
    <location>
        <begin position="398"/>
        <end position="407"/>
    </location>
</feature>
<feature type="disulfide bond" evidence="12">
    <location>
        <begin position="461"/>
        <end position="470"/>
    </location>
</feature>
<evidence type="ECO:0000256" key="7">
    <source>
        <dbReference type="ARBA" id="ARBA00022889"/>
    </source>
</evidence>
<dbReference type="Pfam" id="PF21199">
    <property type="entry name" value="LAMININ_IV_B"/>
    <property type="match status" value="1"/>
</dbReference>
<dbReference type="GO" id="GO:0034446">
    <property type="term" value="P:substrate adhesion-dependent cell spreading"/>
    <property type="evidence" value="ECO:0007669"/>
    <property type="project" value="TreeGrafter"/>
</dbReference>
<dbReference type="InterPro" id="IPR050440">
    <property type="entry name" value="Laminin/Netrin_ECM"/>
</dbReference>
<evidence type="ECO:0000256" key="5">
    <source>
        <dbReference type="ARBA" id="ARBA00022737"/>
    </source>
</evidence>
<keyword evidence="3" id="KW-0272">Extracellular matrix</keyword>
<dbReference type="SMART" id="SM00136">
    <property type="entry name" value="LamNT"/>
    <property type="match status" value="1"/>
</dbReference>
<dbReference type="OMA" id="AYNCASA"/>
<dbReference type="Pfam" id="PF00055">
    <property type="entry name" value="Laminin_N"/>
    <property type="match status" value="1"/>
</dbReference>
<evidence type="ECO:0000256" key="4">
    <source>
        <dbReference type="ARBA" id="ARBA00022729"/>
    </source>
</evidence>
<evidence type="ECO:0000259" key="15">
    <source>
        <dbReference type="PROSITE" id="PS50027"/>
    </source>
</evidence>
<sequence length="812" mass="91321">MGKCGNIVEVEMLALCVFLLIAGSALAENGVSSRRSERRRADRGRNDRDQGVFSQGSFPIHACEESSCYPATGNLLIGRENDLRASSTCGTKGSERYCIVSHLTDKKKCFQCETLPKNKNDPKLYHGIENIVSRIGKKSKQVRKWWQSENGVENVQIQLDLTEEFHFTHLIITFKTFRPAAMLIERSHDFGRTWKVYQYFAYDCAESFPGIPRGPRRKITDVVCDSQYSGIEPSTEGEVIFRVLPPNIPIDDPYSSDVQNLLKMTNLRINFTKLHTLGDNLLDSSAEIREKYYYAIYEMVVRGSCSCYGHASRCVAPPGTLSRPDMVHGQCECTHHTKGANCQDCEDFYNDLEWKPAIGRQTNACKRCNCNGHATKCHYDAAVFEATARQSGGVCDACEHNTMGRNCEHCKPFFYQDPGRDIRDPNICQACDCDPNGSLDEGICDARTDTFSGMIAGRCHCKKNVDGRRCDRCKNGYWNFRGDNPEGCETCSCYPRGTIGNGCDQNTGSCTCKRNVINRDCSQCVPEYYGLDTEGEGCIPCDCDPGGSTDNTCDVRSGQCRCLPQINGTRCDKPADEHFAANLDYLVYEAELAKGTPDCQVLVREPYPDRESTWTGLGFMRAFEGSHLEFDITDVPKSLEYDIIIRYEPQLPAKWEKARVIIERPGPVDPNGPCANTIVAQDDIKMVSLSSGQRYAVVYPPACLERNKSYNIRLEFTNYVEGVSTPSASVLIDSIVFIPRIDSIPFFEGSAVNEYRRQEFERFRCGQAFYSVVRPVPNEVCKKYLYSIGFYVYDKAHGKPRTNRLMCACILF</sequence>
<dbReference type="FunFam" id="2.60.120.260:FF:000010">
    <property type="entry name" value="Laminin subunit beta 1"/>
    <property type="match status" value="1"/>
</dbReference>
<dbReference type="GO" id="GO:0070831">
    <property type="term" value="P:basement membrane assembly"/>
    <property type="evidence" value="ECO:0007669"/>
    <property type="project" value="TreeGrafter"/>
</dbReference>
<dbReference type="PROSITE" id="PS51116">
    <property type="entry name" value="LAMININ_IVB"/>
    <property type="match status" value="1"/>
</dbReference>
<dbReference type="FunFam" id="2.10.25.10:FF:000090">
    <property type="entry name" value="laminin subunit alpha"/>
    <property type="match status" value="1"/>
</dbReference>
<dbReference type="AlphaFoldDB" id="A0A087SWW2"/>
<keyword evidence="4 14" id="KW-0732">Signal</keyword>
<evidence type="ECO:0000256" key="8">
    <source>
        <dbReference type="ARBA" id="ARBA00023054"/>
    </source>
</evidence>
<evidence type="ECO:0000256" key="12">
    <source>
        <dbReference type="PROSITE-ProRule" id="PRU00460"/>
    </source>
</evidence>
<comment type="subcellular location">
    <subcellularLocation>
        <location evidence="1">Secreted</location>
        <location evidence="1">Extracellular space</location>
        <location evidence="1">Extracellular matrix</location>
        <location evidence="1">Basement membrane</location>
    </subcellularLocation>
</comment>
<evidence type="ECO:0000259" key="16">
    <source>
        <dbReference type="PROSITE" id="PS51116"/>
    </source>
</evidence>
<feature type="domain" description="Laminin IV type B" evidence="16">
    <location>
        <begin position="580"/>
        <end position="793"/>
    </location>
</feature>
<name>A0A087SWW2_STEMI</name>
<keyword evidence="5" id="KW-0677">Repeat</keyword>
<evidence type="ECO:0000313" key="18">
    <source>
        <dbReference type="EMBL" id="KFM57351.1"/>
    </source>
</evidence>
<evidence type="ECO:0000256" key="2">
    <source>
        <dbReference type="ARBA" id="ARBA00022525"/>
    </source>
</evidence>
<dbReference type="SUPFAM" id="SSF57196">
    <property type="entry name" value="EGF/Laminin"/>
    <property type="match status" value="5"/>
</dbReference>
<dbReference type="PROSITE" id="PS51117">
    <property type="entry name" value="LAMININ_NTER"/>
    <property type="match status" value="1"/>
</dbReference>
<dbReference type="PANTHER" id="PTHR10574">
    <property type="entry name" value="NETRIN/LAMININ-RELATED"/>
    <property type="match status" value="1"/>
</dbReference>
<organism evidence="18 19">
    <name type="scientific">Stegodyphus mimosarum</name>
    <name type="common">African social velvet spider</name>
    <dbReference type="NCBI Taxonomy" id="407821"/>
    <lineage>
        <taxon>Eukaryota</taxon>
        <taxon>Metazoa</taxon>
        <taxon>Ecdysozoa</taxon>
        <taxon>Arthropoda</taxon>
        <taxon>Chelicerata</taxon>
        <taxon>Arachnida</taxon>
        <taxon>Araneae</taxon>
        <taxon>Araneomorphae</taxon>
        <taxon>Entelegynae</taxon>
        <taxon>Eresoidea</taxon>
        <taxon>Eresidae</taxon>
        <taxon>Stegodyphus</taxon>
    </lineage>
</organism>
<keyword evidence="9 12" id="KW-1015">Disulfide bond</keyword>
<protein>
    <submittedName>
        <fullName evidence="18">Laminin subunit beta-1</fullName>
    </submittedName>
</protein>
<dbReference type="Pfam" id="PF00053">
    <property type="entry name" value="EGF_laminin"/>
    <property type="match status" value="4"/>
</dbReference>
<feature type="compositionally biased region" description="Basic and acidic residues" evidence="13">
    <location>
        <begin position="39"/>
        <end position="50"/>
    </location>
</feature>
<feature type="domain" description="Laminin EGF-like" evidence="15">
    <location>
        <begin position="491"/>
        <end position="540"/>
    </location>
</feature>
<keyword evidence="2" id="KW-0964">Secreted</keyword>
<feature type="domain" description="Laminin EGF-like" evidence="15">
    <location>
        <begin position="431"/>
        <end position="490"/>
    </location>
</feature>
<dbReference type="FunFam" id="2.170.300.10:FF:000001">
    <property type="entry name" value="Laminin subunit beta-1"/>
    <property type="match status" value="1"/>
</dbReference>
<feature type="disulfide bond" evidence="12">
    <location>
        <begin position="333"/>
        <end position="342"/>
    </location>
</feature>
<evidence type="ECO:0000256" key="6">
    <source>
        <dbReference type="ARBA" id="ARBA00022869"/>
    </source>
</evidence>
<evidence type="ECO:0000256" key="9">
    <source>
        <dbReference type="ARBA" id="ARBA00023157"/>
    </source>
</evidence>
<dbReference type="CDD" id="cd00055">
    <property type="entry name" value="EGF_Lam"/>
    <property type="match status" value="5"/>
</dbReference>
<feature type="domain" description="Laminin N-terminal" evidence="17">
    <location>
        <begin position="64"/>
        <end position="304"/>
    </location>
</feature>
<feature type="domain" description="Laminin EGF-like" evidence="15">
    <location>
        <begin position="305"/>
        <end position="367"/>
    </location>
</feature>
<evidence type="ECO:0000313" key="19">
    <source>
        <dbReference type="Proteomes" id="UP000054359"/>
    </source>
</evidence>
<dbReference type="STRING" id="407821.A0A087SWW2"/>
<dbReference type="EMBL" id="KK112321">
    <property type="protein sequence ID" value="KFM57351.1"/>
    <property type="molecule type" value="Genomic_DNA"/>
</dbReference>
<feature type="domain" description="Laminin EGF-like" evidence="15">
    <location>
        <begin position="368"/>
        <end position="430"/>
    </location>
</feature>
<dbReference type="GO" id="GO:0007411">
    <property type="term" value="P:axon guidance"/>
    <property type="evidence" value="ECO:0007669"/>
    <property type="project" value="TreeGrafter"/>
</dbReference>
<evidence type="ECO:0000256" key="10">
    <source>
        <dbReference type="ARBA" id="ARBA00023180"/>
    </source>
</evidence>